<keyword evidence="2" id="KW-1185">Reference proteome</keyword>
<dbReference type="OrthoDB" id="4548993at2"/>
<dbReference type="EMBL" id="AXCW01000022">
    <property type="protein sequence ID" value="EYR64661.1"/>
    <property type="molecule type" value="Genomic_DNA"/>
</dbReference>
<dbReference type="Proteomes" id="UP000019753">
    <property type="component" value="Unassembled WGS sequence"/>
</dbReference>
<evidence type="ECO:0000313" key="2">
    <source>
        <dbReference type="Proteomes" id="UP000019753"/>
    </source>
</evidence>
<dbReference type="RefSeq" id="WP_034222650.1">
    <property type="nucleotide sequence ID" value="NZ_AXCW01000022.1"/>
</dbReference>
<accession>A0A021VU30</accession>
<proteinExistence type="predicted"/>
<evidence type="ECO:0000313" key="1">
    <source>
        <dbReference type="EMBL" id="EYR64661.1"/>
    </source>
</evidence>
<reference evidence="1 2" key="1">
    <citation type="submission" date="2014-01" db="EMBL/GenBank/DDBJ databases">
        <title>Actinotalea ferrariae CF5-4.</title>
        <authorList>
            <person name="Chen F."/>
            <person name="Li Y."/>
            <person name="Wang G."/>
        </authorList>
    </citation>
    <scope>NUCLEOTIDE SEQUENCE [LARGE SCALE GENOMIC DNA]</scope>
    <source>
        <strain evidence="1 2">CF5-4</strain>
    </source>
</reference>
<name>A0A021VU30_9CELL</name>
<dbReference type="AlphaFoldDB" id="A0A021VU30"/>
<protein>
    <submittedName>
        <fullName evidence="1">Uncharacterized protein</fullName>
    </submittedName>
</protein>
<comment type="caution">
    <text evidence="1">The sequence shown here is derived from an EMBL/GenBank/DDBJ whole genome shotgun (WGS) entry which is preliminary data.</text>
</comment>
<gene>
    <name evidence="1" type="ORF">N866_07050</name>
</gene>
<sequence>MTVLEVPRGMVRAALSAVVPHAGKESDDTPHLGRVRFYPTAGDLLIWATDHVTTGLARLDGPEYLAPELTGWDMPAAAVKKVLAVFQGPSNPDARSMWNDELMRVEVRPERVTFTEVGQIVDGQSLTVARIVPAGDDRYPDVPRMLVDALEHATTRPGGTARANLTALARFTAAAKAFNGDASLAHLIPLLDGDHLLLRLGHRFTGLCPTWPADAEREGLARAQAAVRETSTWWTALLEPHQRPVPVVVPEAVMDDLRDQATEALRDGATKVTLHVVRDGGDR</sequence>
<organism evidence="1 2">
    <name type="scientific">Actinotalea ferrariae CF5-4</name>
    <dbReference type="NCBI Taxonomy" id="948458"/>
    <lineage>
        <taxon>Bacteria</taxon>
        <taxon>Bacillati</taxon>
        <taxon>Actinomycetota</taxon>
        <taxon>Actinomycetes</taxon>
        <taxon>Micrococcales</taxon>
        <taxon>Cellulomonadaceae</taxon>
        <taxon>Actinotalea</taxon>
    </lineage>
</organism>